<dbReference type="HOGENOM" id="CLU_009437_2_1_1"/>
<protein>
    <submittedName>
        <fullName evidence="6">Exocyst complex subunit Sec15-like domain-containing protein</fullName>
    </submittedName>
</protein>
<evidence type="ECO:0000256" key="4">
    <source>
        <dbReference type="ARBA" id="ARBA00023054"/>
    </source>
</evidence>
<proteinExistence type="inferred from homology"/>
<keyword evidence="4" id="KW-0175">Coiled coil</keyword>
<evidence type="ECO:0000256" key="2">
    <source>
        <dbReference type="ARBA" id="ARBA00022448"/>
    </source>
</evidence>
<reference evidence="6 7" key="1">
    <citation type="journal article" date="2013" name="Curr. Biol.">
        <title>Shared signatures of parasitism and phylogenomics unite Cryptomycota and microsporidia.</title>
        <authorList>
            <person name="James T.Y."/>
            <person name="Pelin A."/>
            <person name="Bonen L."/>
            <person name="Ahrendt S."/>
            <person name="Sain D."/>
            <person name="Corradi N."/>
            <person name="Stajich J.E."/>
        </authorList>
    </citation>
    <scope>NUCLEOTIDE SEQUENCE [LARGE SCALE GENOMIC DNA]</scope>
    <source>
        <strain evidence="6 7">CSF55</strain>
    </source>
</reference>
<keyword evidence="3" id="KW-0268">Exocytosis</keyword>
<dbReference type="PANTHER" id="PTHR12702">
    <property type="entry name" value="SEC15"/>
    <property type="match status" value="1"/>
</dbReference>
<evidence type="ECO:0000313" key="6">
    <source>
        <dbReference type="EMBL" id="EPZ32460.1"/>
    </source>
</evidence>
<feature type="domain" description="Exocyst complex subunit EXOC6/Sec15 C-terminal" evidence="5">
    <location>
        <begin position="145"/>
        <end position="468"/>
    </location>
</feature>
<dbReference type="Gene3D" id="1.10.357.30">
    <property type="entry name" value="Exocyst complex subunit Sec15 C-terminal domain, N-terminal subdomain"/>
    <property type="match status" value="1"/>
</dbReference>
<dbReference type="OrthoDB" id="10267033at2759"/>
<dbReference type="Pfam" id="PF04091">
    <property type="entry name" value="Sec15_C"/>
    <property type="match status" value="1"/>
</dbReference>
<dbReference type="AlphaFoldDB" id="A0A075AQL5"/>
<gene>
    <name evidence="6" type="ORF">O9G_001362</name>
</gene>
<dbReference type="OMA" id="HKQVPMV"/>
<dbReference type="GO" id="GO:0006886">
    <property type="term" value="P:intracellular protein transport"/>
    <property type="evidence" value="ECO:0007669"/>
    <property type="project" value="InterPro"/>
</dbReference>
<comment type="similarity">
    <text evidence="1">Belongs to the SEC15 family.</text>
</comment>
<dbReference type="GO" id="GO:0090522">
    <property type="term" value="P:vesicle tethering involved in exocytosis"/>
    <property type="evidence" value="ECO:0007669"/>
    <property type="project" value="InterPro"/>
</dbReference>
<dbReference type="InterPro" id="IPR042045">
    <property type="entry name" value="EXOC6/Sec15_C_dom1"/>
</dbReference>
<keyword evidence="2" id="KW-0813">Transport</keyword>
<sequence length="498" mass="58519">MKDNLLDNSQVCVSFQPVYQCLHIFDTLGIKNEFQNLFEENRRIQANLTLTQNVKLDEDLAHFEFFLREVVGFFIVEFYLLHSPHAFRSKLKIESLWENAMSKINSIVSENFRDCKNPQIFLSLKKMNYNVIKTMRGYNFNTQPMEDFQLILFNRYLDTIRSQMNEQILKSIEGDDFELFHCPNKDTFSILKSELEFIQEPGEYPSDLPFTKSVYDLFLRIKEFIFNFYLFFDDNEFESGDIDDIVKKHVDNFLNGIIATKYLEKVTSEDLKLISQVCLNFEAFIYLCSGISKILLEKRNFKVSNIVLTAEQTFKDSKKSVEFKLFEMVNNKIESLIQQSGSPSSYISNLINYLEEIDKLLKLPQKEKAFIYFEALTHLSNSILNILVGPSPPKLSYQFIENLNIDLTLLESFIKKLKDANLDDVFIEIRQILQLIRNNKFDDYLDSNIRNKRFSMLKSSNVISVMEKLKDTTPLKQDSKAQKRNIENFIKSIKDQHI</sequence>
<evidence type="ECO:0000259" key="5">
    <source>
        <dbReference type="Pfam" id="PF04091"/>
    </source>
</evidence>
<keyword evidence="7" id="KW-1185">Reference proteome</keyword>
<dbReference type="GO" id="GO:0006893">
    <property type="term" value="P:Golgi to plasma membrane transport"/>
    <property type="evidence" value="ECO:0007669"/>
    <property type="project" value="TreeGrafter"/>
</dbReference>
<dbReference type="STRING" id="988480.A0A075AQL5"/>
<organism evidence="6 7">
    <name type="scientific">Rozella allomycis (strain CSF55)</name>
    <dbReference type="NCBI Taxonomy" id="988480"/>
    <lineage>
        <taxon>Eukaryota</taxon>
        <taxon>Fungi</taxon>
        <taxon>Fungi incertae sedis</taxon>
        <taxon>Cryptomycota</taxon>
        <taxon>Cryptomycota incertae sedis</taxon>
        <taxon>Rozella</taxon>
    </lineage>
</organism>
<dbReference type="GO" id="GO:0000145">
    <property type="term" value="C:exocyst"/>
    <property type="evidence" value="ECO:0007669"/>
    <property type="project" value="TreeGrafter"/>
</dbReference>
<dbReference type="PANTHER" id="PTHR12702:SF0">
    <property type="entry name" value="EXOCYST COMPLEX COMPONENT 6"/>
    <property type="match status" value="1"/>
</dbReference>
<dbReference type="EMBL" id="KE561154">
    <property type="protein sequence ID" value="EPZ32460.1"/>
    <property type="molecule type" value="Genomic_DNA"/>
</dbReference>
<dbReference type="GO" id="GO:0016020">
    <property type="term" value="C:membrane"/>
    <property type="evidence" value="ECO:0007669"/>
    <property type="project" value="TreeGrafter"/>
</dbReference>
<dbReference type="InterPro" id="IPR042044">
    <property type="entry name" value="EXOC6PINT-1/Sec15/Tip20_C_dom2"/>
</dbReference>
<accession>A0A075AQL5</accession>
<evidence type="ECO:0000256" key="3">
    <source>
        <dbReference type="ARBA" id="ARBA00022483"/>
    </source>
</evidence>
<dbReference type="InterPro" id="IPR046361">
    <property type="entry name" value="EXOC6/Sec15_C"/>
</dbReference>
<evidence type="ECO:0000313" key="7">
    <source>
        <dbReference type="Proteomes" id="UP000030755"/>
    </source>
</evidence>
<dbReference type="Proteomes" id="UP000030755">
    <property type="component" value="Unassembled WGS sequence"/>
</dbReference>
<dbReference type="Gene3D" id="1.20.58.670">
    <property type="entry name" value="Dsl1p vesicle tethering complex, Tip20p subunit, domain D"/>
    <property type="match status" value="1"/>
</dbReference>
<dbReference type="InterPro" id="IPR007225">
    <property type="entry name" value="EXOC6/Sec15"/>
</dbReference>
<name>A0A075AQL5_ROZAC</name>
<evidence type="ECO:0000256" key="1">
    <source>
        <dbReference type="ARBA" id="ARBA00007944"/>
    </source>
</evidence>